<feature type="chain" id="PRO_5035214536" description="Cell-wall binding lipoprotein" evidence="1">
    <location>
        <begin position="27"/>
        <end position="215"/>
    </location>
</feature>
<evidence type="ECO:0008006" key="4">
    <source>
        <dbReference type="Google" id="ProtNLM"/>
    </source>
</evidence>
<dbReference type="SUPFAM" id="SSF140423">
    <property type="entry name" value="MW0975(SA0943)-like"/>
    <property type="match status" value="1"/>
</dbReference>
<comment type="caution">
    <text evidence="2">The sequence shown here is derived from an EMBL/GenBank/DDBJ whole genome shotgun (WGS) entry which is preliminary data.</text>
</comment>
<protein>
    <recommendedName>
        <fullName evidence="4">Cell-wall binding lipoprotein</fullName>
    </recommendedName>
</protein>
<dbReference type="OrthoDB" id="2853444at2"/>
<name>A0A8J3AHK3_9BACI</name>
<dbReference type="Proteomes" id="UP000626244">
    <property type="component" value="Unassembled WGS sequence"/>
</dbReference>
<organism evidence="2 3">
    <name type="scientific">Gottfriedia solisilvae</name>
    <dbReference type="NCBI Taxonomy" id="1516104"/>
    <lineage>
        <taxon>Bacteria</taxon>
        <taxon>Bacillati</taxon>
        <taxon>Bacillota</taxon>
        <taxon>Bacilli</taxon>
        <taxon>Bacillales</taxon>
        <taxon>Bacillaceae</taxon>
        <taxon>Gottfriedia</taxon>
    </lineage>
</organism>
<evidence type="ECO:0000313" key="3">
    <source>
        <dbReference type="Proteomes" id="UP000626244"/>
    </source>
</evidence>
<dbReference type="Pfam" id="PF10368">
    <property type="entry name" value="YkyA"/>
    <property type="match status" value="1"/>
</dbReference>
<dbReference type="InterPro" id="IPR036785">
    <property type="entry name" value="YkyA-like_sf"/>
</dbReference>
<feature type="signal peptide" evidence="1">
    <location>
        <begin position="1"/>
        <end position="26"/>
    </location>
</feature>
<dbReference type="InterPro" id="IPR019454">
    <property type="entry name" value="Lipoprot_YkyA-like"/>
</dbReference>
<evidence type="ECO:0000313" key="2">
    <source>
        <dbReference type="EMBL" id="GGI14548.1"/>
    </source>
</evidence>
<evidence type="ECO:0000256" key="1">
    <source>
        <dbReference type="SAM" id="SignalP"/>
    </source>
</evidence>
<dbReference type="Gene3D" id="1.20.120.570">
    <property type="entry name" value="YkyA-like"/>
    <property type="match status" value="1"/>
</dbReference>
<reference evidence="3" key="1">
    <citation type="journal article" date="2019" name="Int. J. Syst. Evol. Microbiol.">
        <title>The Global Catalogue of Microorganisms (GCM) 10K type strain sequencing project: providing services to taxonomists for standard genome sequencing and annotation.</title>
        <authorList>
            <consortium name="The Broad Institute Genomics Platform"/>
            <consortium name="The Broad Institute Genome Sequencing Center for Infectious Disease"/>
            <person name="Wu L."/>
            <person name="Ma J."/>
        </authorList>
    </citation>
    <scope>NUCLEOTIDE SEQUENCE [LARGE SCALE GENOMIC DNA]</scope>
    <source>
        <strain evidence="3">CGMCC 1.14993</strain>
    </source>
</reference>
<dbReference type="AlphaFoldDB" id="A0A8J3AHK3"/>
<keyword evidence="3" id="KW-1185">Reference proteome</keyword>
<sequence>MYKKIISYLMVLSFLLLVNTACQSQAKQIDSVIEKLNKITAMEQQFFKAGEQIQELEIQELECYEKIFSFKVNEIDKRQTTAKKAITLLNERKGMIEEESKLIHKIDIKIEELQTINIETKDAEFRKDVNEFILTWKKRTTKYDQLNKKYQEAIKIDLTIYNLLSQKKVELKNVKNKTKNTNVVYKDVIKINDRLNLYTQKLNEQRKDIYEKYGK</sequence>
<gene>
    <name evidence="2" type="ORF">GCM10007380_23490</name>
</gene>
<proteinExistence type="predicted"/>
<dbReference type="RefSeq" id="WP_158093260.1">
    <property type="nucleotide sequence ID" value="NZ_BMHB01000001.1"/>
</dbReference>
<keyword evidence="1" id="KW-0732">Signal</keyword>
<dbReference type="EMBL" id="BMHB01000001">
    <property type="protein sequence ID" value="GGI14548.1"/>
    <property type="molecule type" value="Genomic_DNA"/>
</dbReference>
<accession>A0A8J3AHK3</accession>